<dbReference type="PANTHER" id="PTHR35603:SF2">
    <property type="entry name" value="OUTER MEMBRANE LIPOPROTEIN"/>
    <property type="match status" value="1"/>
</dbReference>
<dbReference type="InterPro" id="IPR008816">
    <property type="entry name" value="Gly_zipper_2TM_dom"/>
</dbReference>
<keyword evidence="6" id="KW-1185">Reference proteome</keyword>
<comment type="subcellular location">
    <subcellularLocation>
        <location evidence="1">Membrane</location>
    </subcellularLocation>
</comment>
<organism evidence="5 6">
    <name type="scientific">Massilia yuzhufengensis</name>
    <dbReference type="NCBI Taxonomy" id="1164594"/>
    <lineage>
        <taxon>Bacteria</taxon>
        <taxon>Pseudomonadati</taxon>
        <taxon>Pseudomonadota</taxon>
        <taxon>Betaproteobacteria</taxon>
        <taxon>Burkholderiales</taxon>
        <taxon>Oxalobacteraceae</taxon>
        <taxon>Telluria group</taxon>
        <taxon>Massilia</taxon>
    </lineage>
</organism>
<protein>
    <submittedName>
        <fullName evidence="5">Outer membrane lipoprotein SlyB</fullName>
    </submittedName>
</protein>
<feature type="domain" description="Glycine zipper 2TM" evidence="4">
    <location>
        <begin position="62"/>
        <end position="103"/>
    </location>
</feature>
<keyword evidence="3" id="KW-0732">Signal</keyword>
<evidence type="ECO:0000259" key="4">
    <source>
        <dbReference type="Pfam" id="PF05433"/>
    </source>
</evidence>
<feature type="chain" id="PRO_5011588977" evidence="3">
    <location>
        <begin position="25"/>
        <end position="152"/>
    </location>
</feature>
<reference evidence="6" key="1">
    <citation type="submission" date="2016-10" db="EMBL/GenBank/DDBJ databases">
        <authorList>
            <person name="Varghese N."/>
            <person name="Submissions S."/>
        </authorList>
    </citation>
    <scope>NUCLEOTIDE SEQUENCE [LARGE SCALE GENOMIC DNA]</scope>
    <source>
        <strain evidence="6">CGMCC 1.12041</strain>
    </source>
</reference>
<evidence type="ECO:0000256" key="3">
    <source>
        <dbReference type="SAM" id="SignalP"/>
    </source>
</evidence>
<dbReference type="InterPro" id="IPR051407">
    <property type="entry name" value="Bact_OM_lipoprot/Surf_antigen"/>
</dbReference>
<dbReference type="PANTHER" id="PTHR35603">
    <property type="match status" value="1"/>
</dbReference>
<dbReference type="GO" id="GO:0019867">
    <property type="term" value="C:outer membrane"/>
    <property type="evidence" value="ECO:0007669"/>
    <property type="project" value="InterPro"/>
</dbReference>
<keyword evidence="5" id="KW-0449">Lipoprotein</keyword>
<dbReference type="Pfam" id="PF05433">
    <property type="entry name" value="Rick_17kDa_Anti"/>
    <property type="match status" value="1"/>
</dbReference>
<dbReference type="EMBL" id="FOLD01000002">
    <property type="protein sequence ID" value="SFB92936.1"/>
    <property type="molecule type" value="Genomic_DNA"/>
</dbReference>
<accession>A0A1I1F1T5</accession>
<evidence type="ECO:0000256" key="2">
    <source>
        <dbReference type="ARBA" id="ARBA00023136"/>
    </source>
</evidence>
<gene>
    <name evidence="5" type="ORF">SAMN05216204_102319</name>
</gene>
<name>A0A1I1F1T5_9BURK</name>
<dbReference type="AlphaFoldDB" id="A0A1I1F1T5"/>
<evidence type="ECO:0000313" key="5">
    <source>
        <dbReference type="EMBL" id="SFB92936.1"/>
    </source>
</evidence>
<dbReference type="RefSeq" id="WP_091871120.1">
    <property type="nucleotide sequence ID" value="NZ_FOLD01000002.1"/>
</dbReference>
<dbReference type="STRING" id="1164594.SAMN05216204_102319"/>
<proteinExistence type="predicted"/>
<feature type="signal peptide" evidence="3">
    <location>
        <begin position="1"/>
        <end position="24"/>
    </location>
</feature>
<dbReference type="OrthoDB" id="9153931at2"/>
<dbReference type="PROSITE" id="PS51257">
    <property type="entry name" value="PROKAR_LIPOPROTEIN"/>
    <property type="match status" value="1"/>
</dbReference>
<evidence type="ECO:0000256" key="1">
    <source>
        <dbReference type="ARBA" id="ARBA00004370"/>
    </source>
</evidence>
<sequence length="152" mass="15631">MKATRTLAAAVLATTALLTGCASTSSQPYNNGYNSGYNNVSMGYGTIESIQVTQGANRTSGAGAILGGVVGALAGSQVGSGSGRTAATVAGGVAGAAIGNNVERNRNEGGQEQYQINVRMDNGEYRAVSQDSVYDLRVGNRVRIVDGRVYRY</sequence>
<dbReference type="Proteomes" id="UP000198639">
    <property type="component" value="Unassembled WGS sequence"/>
</dbReference>
<keyword evidence="2" id="KW-0472">Membrane</keyword>
<evidence type="ECO:0000313" key="6">
    <source>
        <dbReference type="Proteomes" id="UP000198639"/>
    </source>
</evidence>